<dbReference type="OrthoDB" id="538223at2759"/>
<feature type="repeat" description="WD" evidence="3">
    <location>
        <begin position="1297"/>
        <end position="1330"/>
    </location>
</feature>
<evidence type="ECO:0000256" key="3">
    <source>
        <dbReference type="PROSITE-ProRule" id="PRU00221"/>
    </source>
</evidence>
<dbReference type="PANTHER" id="PTHR44019:SF8">
    <property type="entry name" value="POC1 CENTRIOLAR PROTEIN HOMOLOG"/>
    <property type="match status" value="1"/>
</dbReference>
<dbReference type="Pfam" id="PF24883">
    <property type="entry name" value="NPHP3_N"/>
    <property type="match status" value="1"/>
</dbReference>
<dbReference type="SUPFAM" id="SSF50998">
    <property type="entry name" value="Quinoprotein alcohol dehydrogenase-like"/>
    <property type="match status" value="1"/>
</dbReference>
<evidence type="ECO:0000313" key="6">
    <source>
        <dbReference type="EMBL" id="KAB5588899.1"/>
    </source>
</evidence>
<keyword evidence="7" id="KW-1185">Reference proteome</keyword>
<feature type="repeat" description="WD" evidence="3">
    <location>
        <begin position="953"/>
        <end position="994"/>
    </location>
</feature>
<dbReference type="SUPFAM" id="SSF50978">
    <property type="entry name" value="WD40 repeat-like"/>
    <property type="match status" value="1"/>
</dbReference>
<dbReference type="PROSITE" id="PS50837">
    <property type="entry name" value="NACHT"/>
    <property type="match status" value="1"/>
</dbReference>
<keyword evidence="2" id="KW-0677">Repeat</keyword>
<feature type="repeat" description="WD" evidence="3">
    <location>
        <begin position="1125"/>
        <end position="1157"/>
    </location>
</feature>
<dbReference type="InterPro" id="IPR036322">
    <property type="entry name" value="WD40_repeat_dom_sf"/>
</dbReference>
<dbReference type="CDD" id="cd00200">
    <property type="entry name" value="WD40"/>
    <property type="match status" value="2"/>
</dbReference>
<feature type="repeat" description="WD" evidence="3">
    <location>
        <begin position="1168"/>
        <end position="1209"/>
    </location>
</feature>
<dbReference type="PROSITE" id="PS50294">
    <property type="entry name" value="WD_REPEATS_REGION"/>
    <property type="match status" value="13"/>
</dbReference>
<feature type="repeat" description="WD" evidence="3">
    <location>
        <begin position="1383"/>
        <end position="1424"/>
    </location>
</feature>
<accession>A0A5N5QB84</accession>
<dbReference type="EMBL" id="SSOP01000349">
    <property type="protein sequence ID" value="KAB5588899.1"/>
    <property type="molecule type" value="Genomic_DNA"/>
</dbReference>
<evidence type="ECO:0000313" key="7">
    <source>
        <dbReference type="Proteomes" id="UP000383932"/>
    </source>
</evidence>
<dbReference type="PROSITE" id="PS50082">
    <property type="entry name" value="WD_REPEATS_2"/>
    <property type="match status" value="13"/>
</dbReference>
<feature type="repeat" description="WD" evidence="3">
    <location>
        <begin position="910"/>
        <end position="951"/>
    </location>
</feature>
<evidence type="ECO:0000259" key="5">
    <source>
        <dbReference type="PROSITE" id="PS50837"/>
    </source>
</evidence>
<dbReference type="InterPro" id="IPR050505">
    <property type="entry name" value="WDR55/POC1"/>
</dbReference>
<feature type="repeat" description="WD" evidence="3">
    <location>
        <begin position="1039"/>
        <end position="1080"/>
    </location>
</feature>
<dbReference type="InterPro" id="IPR007111">
    <property type="entry name" value="NACHT_NTPase"/>
</dbReference>
<dbReference type="InterPro" id="IPR019775">
    <property type="entry name" value="WD40_repeat_CS"/>
</dbReference>
<evidence type="ECO:0000256" key="2">
    <source>
        <dbReference type="ARBA" id="ARBA00022737"/>
    </source>
</evidence>
<keyword evidence="1 3" id="KW-0853">WD repeat</keyword>
<feature type="repeat" description="WD" evidence="3">
    <location>
        <begin position="1082"/>
        <end position="1123"/>
    </location>
</feature>
<feature type="repeat" description="WD" evidence="3">
    <location>
        <begin position="1254"/>
        <end position="1295"/>
    </location>
</feature>
<protein>
    <recommendedName>
        <fullName evidence="5">NACHT domain-containing protein</fullName>
    </recommendedName>
</protein>
<evidence type="ECO:0000256" key="1">
    <source>
        <dbReference type="ARBA" id="ARBA00022574"/>
    </source>
</evidence>
<feature type="region of interest" description="Disordered" evidence="4">
    <location>
        <begin position="92"/>
        <end position="116"/>
    </location>
</feature>
<evidence type="ECO:0000256" key="4">
    <source>
        <dbReference type="SAM" id="MobiDB-lite"/>
    </source>
</evidence>
<feature type="compositionally biased region" description="Polar residues" evidence="4">
    <location>
        <begin position="32"/>
        <end position="59"/>
    </location>
</feature>
<feature type="repeat" description="WD" evidence="3">
    <location>
        <begin position="1211"/>
        <end position="1252"/>
    </location>
</feature>
<dbReference type="Proteomes" id="UP000383932">
    <property type="component" value="Unassembled WGS sequence"/>
</dbReference>
<dbReference type="InterPro" id="IPR001680">
    <property type="entry name" value="WD40_rpt"/>
</dbReference>
<dbReference type="InterPro" id="IPR056884">
    <property type="entry name" value="NPHP3-like_N"/>
</dbReference>
<comment type="caution">
    <text evidence="6">The sequence shown here is derived from an EMBL/GenBank/DDBJ whole genome shotgun (WGS) entry which is preliminary data.</text>
</comment>
<organism evidence="6 7">
    <name type="scientific">Ceratobasidium theobromae</name>
    <dbReference type="NCBI Taxonomy" id="1582974"/>
    <lineage>
        <taxon>Eukaryota</taxon>
        <taxon>Fungi</taxon>
        <taxon>Dikarya</taxon>
        <taxon>Basidiomycota</taxon>
        <taxon>Agaricomycotina</taxon>
        <taxon>Agaricomycetes</taxon>
        <taxon>Cantharellales</taxon>
        <taxon>Ceratobasidiaceae</taxon>
        <taxon>Ceratobasidium</taxon>
    </lineage>
</organism>
<dbReference type="InterPro" id="IPR015943">
    <property type="entry name" value="WD40/YVTN_repeat-like_dom_sf"/>
</dbReference>
<dbReference type="Pfam" id="PF00400">
    <property type="entry name" value="WD40"/>
    <property type="match status" value="13"/>
</dbReference>
<feature type="repeat" description="WD" evidence="3">
    <location>
        <begin position="996"/>
        <end position="1037"/>
    </location>
</feature>
<dbReference type="InterPro" id="IPR027417">
    <property type="entry name" value="P-loop_NTPase"/>
</dbReference>
<gene>
    <name evidence="6" type="ORF">CTheo_7654</name>
</gene>
<dbReference type="Gene3D" id="2.130.10.10">
    <property type="entry name" value="YVTN repeat-like/Quinoprotein amine dehydrogenase"/>
    <property type="match status" value="4"/>
</dbReference>
<dbReference type="SMART" id="SM00320">
    <property type="entry name" value="WD40"/>
    <property type="match status" value="14"/>
</dbReference>
<feature type="domain" description="NACHT" evidence="5">
    <location>
        <begin position="332"/>
        <end position="477"/>
    </location>
</feature>
<feature type="repeat" description="WD" evidence="3">
    <location>
        <begin position="1340"/>
        <end position="1381"/>
    </location>
</feature>
<dbReference type="PRINTS" id="PR00320">
    <property type="entry name" value="GPROTEINBRPT"/>
</dbReference>
<reference evidence="6 7" key="1">
    <citation type="journal article" date="2019" name="Fungal Biol. Biotechnol.">
        <title>Draft genome sequence of fastidious pathogen Ceratobasidium theobromae, which causes vascular-streak dieback in Theobroma cacao.</title>
        <authorList>
            <person name="Ali S.S."/>
            <person name="Asman A."/>
            <person name="Shao J."/>
            <person name="Firmansyah A.P."/>
            <person name="Susilo A.W."/>
            <person name="Rosmana A."/>
            <person name="McMahon P."/>
            <person name="Junaid M."/>
            <person name="Guest D."/>
            <person name="Kheng T.Y."/>
            <person name="Meinhardt L.W."/>
            <person name="Bailey B.A."/>
        </authorList>
    </citation>
    <scope>NUCLEOTIDE SEQUENCE [LARGE SCALE GENOMIC DNA]</scope>
    <source>
        <strain evidence="6 7">CT2</strain>
    </source>
</reference>
<feature type="repeat" description="WD" evidence="3">
    <location>
        <begin position="1426"/>
        <end position="1460"/>
    </location>
</feature>
<dbReference type="PROSITE" id="PS00678">
    <property type="entry name" value="WD_REPEATS_1"/>
    <property type="match status" value="6"/>
</dbReference>
<dbReference type="SUPFAM" id="SSF52540">
    <property type="entry name" value="P-loop containing nucleoside triphosphate hydrolases"/>
    <property type="match status" value="1"/>
</dbReference>
<dbReference type="InterPro" id="IPR020472">
    <property type="entry name" value="WD40_PAC1"/>
</dbReference>
<dbReference type="InterPro" id="IPR011047">
    <property type="entry name" value="Quinoprotein_ADH-like_sf"/>
</dbReference>
<name>A0A5N5QB84_9AGAM</name>
<feature type="region of interest" description="Disordered" evidence="4">
    <location>
        <begin position="32"/>
        <end position="74"/>
    </location>
</feature>
<sequence length="1554" mass="169458">MTTPVSPKPKRGVRGFLREKYDSLKSHIRYPSQQQFLDVSSSRANSKSPAPSEHLSSATVIGEAPLSTGQPGATLRRINSLPTLVVDHSGFGLHTAGQAPTSSGSGTDGSTRKPTNANIVDITAPELTVTSSEKTRNLAWAGFGSALRGLHKTSRLFPPLQAAIGALISCLDTWELAMKNRECYEDLAQELTALSNSLAQHIGESRSFRMSNCIANVAWSIEEQVKSLQKNQSQGIGRDLVRASSDEGDLMKYYRKIEYLFRRLQTDANLSTWGIANEHLANTRLEALTPSKLALYDSSLSMEVSRRTCTEGTRTAILSGLNDWSCDPNAKDIYLMSGMAGTGKTAIACSLSERLEERKQLAASFFCTRTSPECRQVQRIIPTIAYQLARYSIPFQVALCEILGNDPDVGSKNIRKQFERLLKEPLMAVKDALPDNLVVVIDALDECEDRNGVELLLDLLFQLAGEIPVRFFVTSRPEPEIYMKMVSQVSGSRKVLHLHEIEKSLVRADIALYLKEELGRFMSPTQDQVDRLSQRSGSLFIYAATLVRHVRLGVRRGDHQKRLDSLLITTSYSAKQYAQLDGLYTTVLKSALNGEDLDQEAEDTRAILWTVICAQEPVDIETLAALARLDDPERARSALQPLRSVLHISENSKLVSTLHASFPDFMFNEERSGSFFCDATVHSQALVRQCFITMRNQLRFNICNIGTSFAFDRDVGDLPDRIAKHILPPLSYACRHWADHLRLCKYLEELCSVLEEFLLNRLLFWMEVLNLKGVMAIGMEALPNVIQWLQISGASSEVIRLAEDARMLVMMFTANPISQSTPHIYTSLLPFSPKSNSVSEHYQKRTRGLIEATGSGMDRRDAAALASWKSESPIKMVAYSPDGTRVAFGCKDGTIGIRSAHDGSMIFGPIGAHNGDVWDVAFSPCGAQVASCGGDHAIRLWDARNGLPIAITFEGHSGPVLSISFAPNGGRIASGSNDRTIRVWDINNGVSLAGPFEGHTDEVRAVAFSPDGARIVSGSADHTIRVWSSTDSTTIVGPFIGHTDWVRSVAFSPDGSRIVSGSDDRTIRVWAADSGVLVNNPLEGHGDWVLSVAFSPDGARIVSGSNDSTICVWNAFSDTPTFSFFEGHTNSVVAAKFSPDGTRIISGSIDHTIRTWSTFAPTHISSPPEGHINWVLSVAFSPDGACIASGSYDTVIRFWDARTGIPILKPLRGHTDVVRSVAFSPDGTLIASGSDDHTVRVWNLHDETLAAKQFDGHTNWVVSVAFSPDGTRVVSGSFDHTIRVWGISDGNLIAGPLSGHSEPITCVMFSPDGTHIVSGSHDSTVQVWDVVGSAPVAYSFKGHTEAVYSIAFSPDGIFIASGSGDRTIQLWKAHDGTPATSPLQGHTGPVNSLAFSPDGMKVVSGSTDRTIRLWNSSDGTSIGGPFEGHVDDIWSVAFSPDGAFVASGSSDWNVRVWDVRPFPPSSSSRGNITLSPDLPASQFSRASPFGHWSIKEGGWITDGSEQLLFWLPQEALRSLITPHCSLVIGRSGTIEVDLSAALLGNRWQECYITN</sequence>
<dbReference type="Gene3D" id="3.40.50.300">
    <property type="entry name" value="P-loop containing nucleotide triphosphate hydrolases"/>
    <property type="match status" value="1"/>
</dbReference>
<dbReference type="PANTHER" id="PTHR44019">
    <property type="entry name" value="WD REPEAT-CONTAINING PROTEIN 55"/>
    <property type="match status" value="1"/>
</dbReference>
<proteinExistence type="predicted"/>